<evidence type="ECO:0000313" key="2">
    <source>
        <dbReference type="EMBL" id="GAB76700.1"/>
    </source>
</evidence>
<dbReference type="Proteomes" id="UP000008495">
    <property type="component" value="Unassembled WGS sequence"/>
</dbReference>
<dbReference type="RefSeq" id="WP_006501451.1">
    <property type="nucleotide sequence ID" value="NZ_BAGZ01000002.1"/>
</dbReference>
<proteinExistence type="predicted"/>
<dbReference type="eggNOG" id="ENOG5030J7Z">
    <property type="taxonomic scope" value="Bacteria"/>
</dbReference>
<dbReference type="AlphaFoldDB" id="K6VMU7"/>
<evidence type="ECO:0000313" key="3">
    <source>
        <dbReference type="Proteomes" id="UP000008495"/>
    </source>
</evidence>
<feature type="compositionally biased region" description="Low complexity" evidence="1">
    <location>
        <begin position="39"/>
        <end position="49"/>
    </location>
</feature>
<dbReference type="EMBL" id="BAGZ01000002">
    <property type="protein sequence ID" value="GAB76700.1"/>
    <property type="molecule type" value="Genomic_DNA"/>
</dbReference>
<reference evidence="2 3" key="1">
    <citation type="submission" date="2012-08" db="EMBL/GenBank/DDBJ databases">
        <title>Whole genome shotgun sequence of Austwickia chelonae NBRC 105200.</title>
        <authorList>
            <person name="Yoshida I."/>
            <person name="Hosoyama A."/>
            <person name="Tsuchikane K."/>
            <person name="Katsumata H."/>
            <person name="Ando Y."/>
            <person name="Ohji S."/>
            <person name="Hamada M."/>
            <person name="Tamura T."/>
            <person name="Yamazoe A."/>
            <person name="Yamazaki S."/>
            <person name="Fujita N."/>
        </authorList>
    </citation>
    <scope>NUCLEOTIDE SEQUENCE [LARGE SCALE GENOMIC DNA]</scope>
    <source>
        <strain evidence="2 3">NBRC 105200</strain>
    </source>
</reference>
<protein>
    <submittedName>
        <fullName evidence="2">Uncharacterized protein</fullName>
    </submittedName>
</protein>
<name>K6VMU7_9MICO</name>
<gene>
    <name evidence="2" type="ORF">AUCHE_02_00610</name>
</gene>
<feature type="compositionally biased region" description="Basic and acidic residues" evidence="1">
    <location>
        <begin position="246"/>
        <end position="264"/>
    </location>
</feature>
<dbReference type="OrthoDB" id="8771597at2"/>
<organism evidence="2 3">
    <name type="scientific">Austwickia chelonae NBRC 105200</name>
    <dbReference type="NCBI Taxonomy" id="1184607"/>
    <lineage>
        <taxon>Bacteria</taxon>
        <taxon>Bacillati</taxon>
        <taxon>Actinomycetota</taxon>
        <taxon>Actinomycetes</taxon>
        <taxon>Micrococcales</taxon>
        <taxon>Dermatophilaceae</taxon>
        <taxon>Austwickia</taxon>
    </lineage>
</organism>
<sequence>MNISQRVTVLLLAAVLVVGGAVWFVERSTRPGAGPPSPGASSSSPESSFGPYPRFAPGSVFTQELTSAPVDQGRRPQVELIARHVRDNWGGIAALNVDDYAAGFAVASSETPRVDVLFHDCQRKGGTPAGLYDGAKHFVGVPIPDDAVPASASDGHLAVWDRERDILWEFWVASRRPDGRWQACWGGRIDRVSQADGRFPAPFGASAAGLAASGYMVTLEEARRLQIDHAMGLVVMEAGRGHHYPANRDDGTSARPEAVKEGTRLRLDPSVDVDSSSLTPLGKAIARAAQKYGFIVVDKGGAVAVMAESGGRHRAATGRDPWADLGRGTPAYQVLRGFPWDRLHVVEPGWGAPG</sequence>
<evidence type="ECO:0000256" key="1">
    <source>
        <dbReference type="SAM" id="MobiDB-lite"/>
    </source>
</evidence>
<comment type="caution">
    <text evidence="2">The sequence shown here is derived from an EMBL/GenBank/DDBJ whole genome shotgun (WGS) entry which is preliminary data.</text>
</comment>
<accession>K6VMU7</accession>
<feature type="region of interest" description="Disordered" evidence="1">
    <location>
        <begin position="30"/>
        <end position="49"/>
    </location>
</feature>
<dbReference type="STRING" id="100225.SAMN05421595_1832"/>
<feature type="region of interest" description="Disordered" evidence="1">
    <location>
        <begin position="244"/>
        <end position="264"/>
    </location>
</feature>
<keyword evidence="3" id="KW-1185">Reference proteome</keyword>